<organism evidence="1 2">
    <name type="scientific">Panagrolaimus superbus</name>
    <dbReference type="NCBI Taxonomy" id="310955"/>
    <lineage>
        <taxon>Eukaryota</taxon>
        <taxon>Metazoa</taxon>
        <taxon>Ecdysozoa</taxon>
        <taxon>Nematoda</taxon>
        <taxon>Chromadorea</taxon>
        <taxon>Rhabditida</taxon>
        <taxon>Tylenchina</taxon>
        <taxon>Panagrolaimomorpha</taxon>
        <taxon>Panagrolaimoidea</taxon>
        <taxon>Panagrolaimidae</taxon>
        <taxon>Panagrolaimus</taxon>
    </lineage>
</organism>
<dbReference type="InterPro" id="IPR050235">
    <property type="entry name" value="CK1_Ser-Thr_kinase"/>
</dbReference>
<evidence type="ECO:0000313" key="1">
    <source>
        <dbReference type="Proteomes" id="UP000887577"/>
    </source>
</evidence>
<accession>A0A914YEY9</accession>
<dbReference type="WBParaSite" id="PSU_v2.g18023.t1">
    <property type="protein sequence ID" value="PSU_v2.g18023.t1"/>
    <property type="gene ID" value="PSU_v2.g18023"/>
</dbReference>
<sequence>MNVENVCYHWELDYRYRINVLKQFNVYMMSDIYIEYLKPANYACGLKDKSHNIYLLDFGIARMYKKRNIQGGMEIKTPRDTVLFKGTVRFASIACHRNIEMGPKDDCESWFYLLLDLIVPKGKQTLIPFFGVGFIHF</sequence>
<dbReference type="SUPFAM" id="SSF56112">
    <property type="entry name" value="Protein kinase-like (PK-like)"/>
    <property type="match status" value="1"/>
</dbReference>
<dbReference type="AlphaFoldDB" id="A0A914YEY9"/>
<evidence type="ECO:0000313" key="2">
    <source>
        <dbReference type="WBParaSite" id="PSU_v2.g18023.t1"/>
    </source>
</evidence>
<keyword evidence="1" id="KW-1185">Reference proteome</keyword>
<dbReference type="Proteomes" id="UP000887577">
    <property type="component" value="Unplaced"/>
</dbReference>
<protein>
    <submittedName>
        <fullName evidence="2">Protein kinase domain-containing protein</fullName>
    </submittedName>
</protein>
<proteinExistence type="predicted"/>
<dbReference type="Gene3D" id="1.10.510.10">
    <property type="entry name" value="Transferase(Phosphotransferase) domain 1"/>
    <property type="match status" value="1"/>
</dbReference>
<name>A0A914YEY9_9BILA</name>
<dbReference type="PANTHER" id="PTHR11909">
    <property type="entry name" value="CASEIN KINASE-RELATED"/>
    <property type="match status" value="1"/>
</dbReference>
<dbReference type="InterPro" id="IPR011009">
    <property type="entry name" value="Kinase-like_dom_sf"/>
</dbReference>
<reference evidence="2" key="1">
    <citation type="submission" date="2022-11" db="UniProtKB">
        <authorList>
            <consortium name="WormBaseParasite"/>
        </authorList>
    </citation>
    <scope>IDENTIFICATION</scope>
</reference>